<feature type="domain" description="Glycosyl transferase family 1" evidence="3">
    <location>
        <begin position="42"/>
        <end position="192"/>
    </location>
</feature>
<dbReference type="AlphaFoldDB" id="A0A058ZH22"/>
<dbReference type="EMBL" id="KB932201">
    <property type="protein sequence ID" value="KCV72782.1"/>
    <property type="molecule type" value="Genomic_DNA"/>
</dbReference>
<dbReference type="eggNOG" id="KOG1111">
    <property type="taxonomic scope" value="Eukaryota"/>
</dbReference>
<dbReference type="InterPro" id="IPR050194">
    <property type="entry name" value="Glycosyltransferase_grp1"/>
</dbReference>
<dbReference type="SUPFAM" id="SSF53756">
    <property type="entry name" value="UDP-Glycosyltransferase/glycogen phosphorylase"/>
    <property type="match status" value="1"/>
</dbReference>
<dbReference type="OrthoDB" id="443318at2759"/>
<dbReference type="Gene3D" id="3.40.50.2000">
    <property type="entry name" value="Glycogen Phosphorylase B"/>
    <property type="match status" value="1"/>
</dbReference>
<dbReference type="STRING" id="691883.A0A058ZH22"/>
<keyword evidence="1" id="KW-0808">Transferase</keyword>
<keyword evidence="1" id="KW-0328">Glycosyltransferase</keyword>
<evidence type="ECO:0000256" key="2">
    <source>
        <dbReference type="SAM" id="Phobius"/>
    </source>
</evidence>
<evidence type="ECO:0000313" key="5">
    <source>
        <dbReference type="Proteomes" id="UP000030693"/>
    </source>
</evidence>
<dbReference type="Pfam" id="PF00534">
    <property type="entry name" value="Glycos_transf_1"/>
    <property type="match status" value="1"/>
</dbReference>
<dbReference type="PANTHER" id="PTHR45947">
    <property type="entry name" value="SULFOQUINOVOSYL TRANSFERASE SQD2"/>
    <property type="match status" value="1"/>
</dbReference>
<dbReference type="GO" id="GO:0016757">
    <property type="term" value="F:glycosyltransferase activity"/>
    <property type="evidence" value="ECO:0007669"/>
    <property type="project" value="UniProtKB-KW"/>
</dbReference>
<name>A0A058ZH22_FONAL</name>
<dbReference type="Proteomes" id="UP000030693">
    <property type="component" value="Unassembled WGS sequence"/>
</dbReference>
<feature type="transmembrane region" description="Helical" evidence="2">
    <location>
        <begin position="284"/>
        <end position="303"/>
    </location>
</feature>
<keyword evidence="2" id="KW-0472">Membrane</keyword>
<sequence length="310" mass="34219">MMNILRDIGMRCEDIWPPAVDIQQFSPSYYDHDLRSKFTFGNPDKPLVIYIGRVAPEKNMDALNRILERFPDAYLAIIGKGPDAPKWARLHGKENRIFCTNAHYHGETLSKAFAVADVFVLPSEFETLGNVVLESMASGVPVVGCNAGGIPHMLSNEKTGLLFEPGDLDGMCEAVGRIIYDRELRERFKQAGLEYTSNKSWRHASEYVVALYEKCIRRHGKLVPGVNAPPEPVYDVGPIFVDPMIGVAPRPGSEGARIDALASAGTASTVVDTRSGGPFGMRSMLPWLLSVMFGVLVFVFVRFNQASNNP</sequence>
<keyword evidence="2" id="KW-1133">Transmembrane helix</keyword>
<keyword evidence="2" id="KW-0812">Transmembrane</keyword>
<dbReference type="GeneID" id="20525086"/>
<dbReference type="RefSeq" id="XP_009492483.1">
    <property type="nucleotide sequence ID" value="XM_009494208.1"/>
</dbReference>
<dbReference type="OMA" id="WRHASEY"/>
<proteinExistence type="predicted"/>
<evidence type="ECO:0000256" key="1">
    <source>
        <dbReference type="ARBA" id="ARBA00022676"/>
    </source>
</evidence>
<reference evidence="4" key="1">
    <citation type="submission" date="2013-04" db="EMBL/GenBank/DDBJ databases">
        <title>The Genome Sequence of Fonticula alba ATCC 38817.</title>
        <authorList>
            <consortium name="The Broad Institute Genomics Platform"/>
            <person name="Russ C."/>
            <person name="Cuomo C."/>
            <person name="Burger G."/>
            <person name="Gray M.W."/>
            <person name="Holland P.W.H."/>
            <person name="King N."/>
            <person name="Lang F.B.F."/>
            <person name="Roger A.J."/>
            <person name="Ruiz-Trillo I."/>
            <person name="Brown M."/>
            <person name="Walker B."/>
            <person name="Young S."/>
            <person name="Zeng Q."/>
            <person name="Gargeya S."/>
            <person name="Fitzgerald M."/>
            <person name="Haas B."/>
            <person name="Abouelleil A."/>
            <person name="Allen A.W."/>
            <person name="Alvarado L."/>
            <person name="Arachchi H.M."/>
            <person name="Berlin A.M."/>
            <person name="Chapman S.B."/>
            <person name="Gainer-Dewar J."/>
            <person name="Goldberg J."/>
            <person name="Griggs A."/>
            <person name="Gujja S."/>
            <person name="Hansen M."/>
            <person name="Howarth C."/>
            <person name="Imamovic A."/>
            <person name="Ireland A."/>
            <person name="Larimer J."/>
            <person name="McCowan C."/>
            <person name="Murphy C."/>
            <person name="Pearson M."/>
            <person name="Poon T.W."/>
            <person name="Priest M."/>
            <person name="Roberts A."/>
            <person name="Saif S."/>
            <person name="Shea T."/>
            <person name="Sisk P."/>
            <person name="Sykes S."/>
            <person name="Wortman J."/>
            <person name="Nusbaum C."/>
            <person name="Birren B."/>
        </authorList>
    </citation>
    <scope>NUCLEOTIDE SEQUENCE [LARGE SCALE GENOMIC DNA]</scope>
    <source>
        <strain evidence="4">ATCC 38817</strain>
    </source>
</reference>
<gene>
    <name evidence="4" type="ORF">H696_00361</name>
</gene>
<dbReference type="PANTHER" id="PTHR45947:SF3">
    <property type="entry name" value="SULFOQUINOVOSYL TRANSFERASE SQD2"/>
    <property type="match status" value="1"/>
</dbReference>
<organism evidence="4">
    <name type="scientific">Fonticula alba</name>
    <name type="common">Slime mold</name>
    <dbReference type="NCBI Taxonomy" id="691883"/>
    <lineage>
        <taxon>Eukaryota</taxon>
        <taxon>Rotosphaerida</taxon>
        <taxon>Fonticulaceae</taxon>
        <taxon>Fonticula</taxon>
    </lineage>
</organism>
<accession>A0A058ZH22</accession>
<evidence type="ECO:0000313" key="4">
    <source>
        <dbReference type="EMBL" id="KCV72782.1"/>
    </source>
</evidence>
<dbReference type="InterPro" id="IPR001296">
    <property type="entry name" value="Glyco_trans_1"/>
</dbReference>
<protein>
    <recommendedName>
        <fullName evidence="3">Glycosyl transferase family 1 domain-containing protein</fullName>
    </recommendedName>
</protein>
<keyword evidence="5" id="KW-1185">Reference proteome</keyword>
<evidence type="ECO:0000259" key="3">
    <source>
        <dbReference type="Pfam" id="PF00534"/>
    </source>
</evidence>